<sequence>MTQVYWDCLFENDVFYAKNVGMHTKISLVESEKKHNTSYEKAEKIALRIRLPEKY</sequence>
<dbReference type="Proteomes" id="UP000233469">
    <property type="component" value="Unassembled WGS sequence"/>
</dbReference>
<gene>
    <name evidence="1" type="ORF">RhiirC2_803785</name>
</gene>
<accession>A0A2N1LB02</accession>
<proteinExistence type="predicted"/>
<evidence type="ECO:0000313" key="2">
    <source>
        <dbReference type="Proteomes" id="UP000233469"/>
    </source>
</evidence>
<name>A0A2N1LB02_9GLOM</name>
<reference evidence="1 2" key="2">
    <citation type="submission" date="2017-10" db="EMBL/GenBank/DDBJ databases">
        <title>Extensive intraspecific genome diversity in a model arbuscular mycorrhizal fungus.</title>
        <authorList>
            <person name="Chen E.C.H."/>
            <person name="Morin E."/>
            <person name="Baudet D."/>
            <person name="Noel J."/>
            <person name="Ndikumana S."/>
            <person name="Charron P."/>
            <person name="St-Onge C."/>
            <person name="Giorgi J."/>
            <person name="Grigoriev I.V."/>
            <person name="Roux C."/>
            <person name="Martin F.M."/>
            <person name="Corradi N."/>
        </authorList>
    </citation>
    <scope>NUCLEOTIDE SEQUENCE [LARGE SCALE GENOMIC DNA]</scope>
    <source>
        <strain evidence="1 2">C2</strain>
    </source>
</reference>
<dbReference type="AlphaFoldDB" id="A0A2N1LB02"/>
<reference evidence="1 2" key="1">
    <citation type="submission" date="2016-04" db="EMBL/GenBank/DDBJ databases">
        <title>Genome analyses suggest a sexual origin of heterokaryosis in a supposedly ancient asexual fungus.</title>
        <authorList>
            <person name="Ropars J."/>
            <person name="Sedzielewska K."/>
            <person name="Noel J."/>
            <person name="Charron P."/>
            <person name="Farinelli L."/>
            <person name="Marton T."/>
            <person name="Kruger M."/>
            <person name="Pelin A."/>
            <person name="Brachmann A."/>
            <person name="Corradi N."/>
        </authorList>
    </citation>
    <scope>NUCLEOTIDE SEQUENCE [LARGE SCALE GENOMIC DNA]</scope>
    <source>
        <strain evidence="1 2">C2</strain>
    </source>
</reference>
<dbReference type="EMBL" id="LLXL01008867">
    <property type="protein sequence ID" value="PKK46544.1"/>
    <property type="molecule type" value="Genomic_DNA"/>
</dbReference>
<evidence type="ECO:0000313" key="1">
    <source>
        <dbReference type="EMBL" id="PKK46544.1"/>
    </source>
</evidence>
<organism evidence="1 2">
    <name type="scientific">Rhizophagus irregularis</name>
    <dbReference type="NCBI Taxonomy" id="588596"/>
    <lineage>
        <taxon>Eukaryota</taxon>
        <taxon>Fungi</taxon>
        <taxon>Fungi incertae sedis</taxon>
        <taxon>Mucoromycota</taxon>
        <taxon>Glomeromycotina</taxon>
        <taxon>Glomeromycetes</taxon>
        <taxon>Glomerales</taxon>
        <taxon>Glomeraceae</taxon>
        <taxon>Rhizophagus</taxon>
    </lineage>
</organism>
<comment type="caution">
    <text evidence="1">The sequence shown here is derived from an EMBL/GenBank/DDBJ whole genome shotgun (WGS) entry which is preliminary data.</text>
</comment>
<protein>
    <submittedName>
        <fullName evidence="1">Uncharacterized protein</fullName>
    </submittedName>
</protein>